<organism evidence="1 2">
    <name type="scientific">Electrophorus voltai</name>
    <dbReference type="NCBI Taxonomy" id="2609070"/>
    <lineage>
        <taxon>Eukaryota</taxon>
        <taxon>Metazoa</taxon>
        <taxon>Chordata</taxon>
        <taxon>Craniata</taxon>
        <taxon>Vertebrata</taxon>
        <taxon>Euteleostomi</taxon>
        <taxon>Actinopterygii</taxon>
        <taxon>Neopterygii</taxon>
        <taxon>Teleostei</taxon>
        <taxon>Ostariophysi</taxon>
        <taxon>Gymnotiformes</taxon>
        <taxon>Gymnotoidei</taxon>
        <taxon>Gymnotidae</taxon>
        <taxon>Electrophorus</taxon>
    </lineage>
</organism>
<comment type="caution">
    <text evidence="1">The sequence shown here is derived from an EMBL/GenBank/DDBJ whole genome shotgun (WGS) entry which is preliminary data.</text>
</comment>
<evidence type="ECO:0000313" key="1">
    <source>
        <dbReference type="EMBL" id="KAK1793848.1"/>
    </source>
</evidence>
<reference evidence="1" key="1">
    <citation type="submission" date="2023-03" db="EMBL/GenBank/DDBJ databases">
        <title>Electrophorus voltai genome.</title>
        <authorList>
            <person name="Bian C."/>
        </authorList>
    </citation>
    <scope>NUCLEOTIDE SEQUENCE</scope>
    <source>
        <strain evidence="1">CB-2022</strain>
        <tissue evidence="1">Muscle</tissue>
    </source>
</reference>
<accession>A0AAD9DUP1</accession>
<evidence type="ECO:0000313" key="2">
    <source>
        <dbReference type="Proteomes" id="UP001239994"/>
    </source>
</evidence>
<proteinExistence type="predicted"/>
<sequence>MTGPADLRTVALRSPGNRKGHGAIGIIQSEATTLQTRNPNPNPNPGVYVCGPVSPGPPLLCLAFEGHPTPGPHRTHRLSKLSMEKDEQSKTYLTPTEPCRHGVPDRNLRSVSEKRKNVDWEDTCTTTERLMDACTTTERLVDTCTTTERLVDAFTTTERLMDTCTTTERLMDTCTTTERLMDACTTTERLVDVCNTTERLVDVCTTTERIMDSCSTTERLMDTCTTTECTHGYLHYY</sequence>
<dbReference type="AlphaFoldDB" id="A0AAD9DUP1"/>
<keyword evidence="2" id="KW-1185">Reference proteome</keyword>
<dbReference type="Proteomes" id="UP001239994">
    <property type="component" value="Unassembled WGS sequence"/>
</dbReference>
<gene>
    <name evidence="1" type="ORF">P4O66_001570</name>
</gene>
<name>A0AAD9DUP1_9TELE</name>
<protein>
    <submittedName>
        <fullName evidence="1">Uncharacterized protein</fullName>
    </submittedName>
</protein>
<dbReference type="EMBL" id="JAROKS010000017">
    <property type="protein sequence ID" value="KAK1793848.1"/>
    <property type="molecule type" value="Genomic_DNA"/>
</dbReference>